<dbReference type="PANTHER" id="PTHR43194:SF5">
    <property type="entry name" value="PIMELOYL-[ACYL-CARRIER PROTEIN] METHYL ESTER ESTERASE"/>
    <property type="match status" value="1"/>
</dbReference>
<reference evidence="2 3" key="1">
    <citation type="submission" date="2015-01" db="EMBL/GenBank/DDBJ databases">
        <title>The Genome Sequence of Cladophialophora immunda CBS83496.</title>
        <authorList>
            <consortium name="The Broad Institute Genomics Platform"/>
            <person name="Cuomo C."/>
            <person name="de Hoog S."/>
            <person name="Gorbushina A."/>
            <person name="Stielow B."/>
            <person name="Teixiera M."/>
            <person name="Abouelleil A."/>
            <person name="Chapman S.B."/>
            <person name="Priest M."/>
            <person name="Young S.K."/>
            <person name="Wortman J."/>
            <person name="Nusbaum C."/>
            <person name="Birren B."/>
        </authorList>
    </citation>
    <scope>NUCLEOTIDE SEQUENCE [LARGE SCALE GENOMIC DNA]</scope>
    <source>
        <strain evidence="2 3">CBS 83496</strain>
    </source>
</reference>
<accession>A0A0D2AU64</accession>
<dbReference type="HOGENOM" id="CLU_020336_13_2_1"/>
<dbReference type="PANTHER" id="PTHR43194">
    <property type="entry name" value="HYDROLASE ALPHA/BETA FOLD FAMILY"/>
    <property type="match status" value="1"/>
</dbReference>
<proteinExistence type="predicted"/>
<dbReference type="EMBL" id="KN847042">
    <property type="protein sequence ID" value="KIW28777.1"/>
    <property type="molecule type" value="Genomic_DNA"/>
</dbReference>
<dbReference type="VEuPathDB" id="FungiDB:PV07_04651"/>
<dbReference type="AlphaFoldDB" id="A0A0D2AU64"/>
<dbReference type="RefSeq" id="XP_016248993.1">
    <property type="nucleotide sequence ID" value="XM_016391474.1"/>
</dbReference>
<dbReference type="GeneID" id="27343845"/>
<gene>
    <name evidence="2" type="ORF">PV07_04651</name>
</gene>
<dbReference type="OrthoDB" id="10249433at2759"/>
<organism evidence="2 3">
    <name type="scientific">Cladophialophora immunda</name>
    <dbReference type="NCBI Taxonomy" id="569365"/>
    <lineage>
        <taxon>Eukaryota</taxon>
        <taxon>Fungi</taxon>
        <taxon>Dikarya</taxon>
        <taxon>Ascomycota</taxon>
        <taxon>Pezizomycotina</taxon>
        <taxon>Eurotiomycetes</taxon>
        <taxon>Chaetothyriomycetidae</taxon>
        <taxon>Chaetothyriales</taxon>
        <taxon>Herpotrichiellaceae</taxon>
        <taxon>Cladophialophora</taxon>
    </lineage>
</organism>
<dbReference type="SUPFAM" id="SSF53474">
    <property type="entry name" value="alpha/beta-Hydrolases"/>
    <property type="match status" value="1"/>
</dbReference>
<dbReference type="STRING" id="569365.A0A0D2AU64"/>
<dbReference type="InterPro" id="IPR000073">
    <property type="entry name" value="AB_hydrolase_1"/>
</dbReference>
<sequence length="279" mass="30395">MISTSKHSVPTRGGDVSYRVKGKGQPIVLLHATLHDGRDYEVIADRLAEKYQAISVDWPWHGDSKGVSSKEYLGAVGFADILEDIVEGLKLEPAIFVGNSVGGFAVARLAITHPDKVRGLVLVNTGGFATWTPFSRLVARLLGFATISRWVTPHLVGKYMSPQTSHDEEITRRVTARARTEEGASIAAALWRSFLDPGHDLRSRAGSIKAPVLLLWGTRDPVCSKAVAEATRLCIPHAKLEFIDAGHVVFSSKPNEFHQLLQPFLESVFDGGEPQGGRP</sequence>
<dbReference type="Proteomes" id="UP000054466">
    <property type="component" value="Unassembled WGS sequence"/>
</dbReference>
<protein>
    <recommendedName>
        <fullName evidence="1">Serine aminopeptidase S33 domain-containing protein</fullName>
    </recommendedName>
</protein>
<dbReference type="InterPro" id="IPR022742">
    <property type="entry name" value="Hydrolase_4"/>
</dbReference>
<dbReference type="InterPro" id="IPR050228">
    <property type="entry name" value="Carboxylesterase_BioH"/>
</dbReference>
<evidence type="ECO:0000313" key="2">
    <source>
        <dbReference type="EMBL" id="KIW28777.1"/>
    </source>
</evidence>
<feature type="domain" description="Serine aminopeptidase S33" evidence="1">
    <location>
        <begin position="27"/>
        <end position="231"/>
    </location>
</feature>
<dbReference type="InterPro" id="IPR029058">
    <property type="entry name" value="AB_hydrolase_fold"/>
</dbReference>
<evidence type="ECO:0000313" key="3">
    <source>
        <dbReference type="Proteomes" id="UP000054466"/>
    </source>
</evidence>
<dbReference type="Gene3D" id="3.40.50.1820">
    <property type="entry name" value="alpha/beta hydrolase"/>
    <property type="match status" value="1"/>
</dbReference>
<evidence type="ECO:0000259" key="1">
    <source>
        <dbReference type="Pfam" id="PF12146"/>
    </source>
</evidence>
<dbReference type="PRINTS" id="PR00111">
    <property type="entry name" value="ABHYDROLASE"/>
</dbReference>
<keyword evidence="3" id="KW-1185">Reference proteome</keyword>
<dbReference type="Pfam" id="PF12146">
    <property type="entry name" value="Hydrolase_4"/>
    <property type="match status" value="1"/>
</dbReference>
<name>A0A0D2AU64_9EURO</name>